<sequence>MRESGVQCLTSGQLHHMAYTEWGDPANPRVLLCVHGLTRNGRDFDELARALSRDYRVICPDVAGRGQSDWLANKNDYAVQVYVQHMLILLARLDVAQVDWLGTSMGGLIGMGLAALPDTPIRRLILNDVGPVLSAPALSRIGEYVGRAPLFASVEAAEQYLREVGPGFGKLSDDQWRALTVSGLRRDADGWRMRYDPAIGEVMRASPLKTDMLLWPMYDAIRAPTLVLRGVDSDLLTHTTAEAMSQRGPRAHIVEIAETGHAPMLMCAGQIEIVRNFLLEAPESSDPV</sequence>
<comment type="caution">
    <text evidence="2">The sequence shown here is derived from an EMBL/GenBank/DDBJ whole genome shotgun (WGS) entry which is preliminary data.</text>
</comment>
<accession>A0ABV2TJG3</accession>
<proteinExistence type="predicted"/>
<dbReference type="Proteomes" id="UP001549691">
    <property type="component" value="Unassembled WGS sequence"/>
</dbReference>
<gene>
    <name evidence="2" type="ORF">ABXR19_07655</name>
</gene>
<keyword evidence="3" id="KW-1185">Reference proteome</keyword>
<keyword evidence="2" id="KW-0378">Hydrolase</keyword>
<dbReference type="PANTHER" id="PTHR43798">
    <property type="entry name" value="MONOACYLGLYCEROL LIPASE"/>
    <property type="match status" value="1"/>
</dbReference>
<name>A0ABV2TJG3_9RHOO</name>
<protein>
    <submittedName>
        <fullName evidence="2">Alpha/beta hydrolase</fullName>
    </submittedName>
</protein>
<evidence type="ECO:0000313" key="3">
    <source>
        <dbReference type="Proteomes" id="UP001549691"/>
    </source>
</evidence>
<dbReference type="Gene3D" id="3.40.50.1820">
    <property type="entry name" value="alpha/beta hydrolase"/>
    <property type="match status" value="1"/>
</dbReference>
<reference evidence="2 3" key="1">
    <citation type="submission" date="2024-07" db="EMBL/GenBank/DDBJ databases">
        <title>Uliginosibacterium flavum JJ3220;KACC:17644.</title>
        <authorList>
            <person name="Kim M.K."/>
        </authorList>
    </citation>
    <scope>NUCLEOTIDE SEQUENCE [LARGE SCALE GENOMIC DNA]</scope>
    <source>
        <strain evidence="2 3">KACC:17644</strain>
    </source>
</reference>
<dbReference type="Pfam" id="PF00561">
    <property type="entry name" value="Abhydrolase_1"/>
    <property type="match status" value="1"/>
</dbReference>
<feature type="domain" description="AB hydrolase-1" evidence="1">
    <location>
        <begin position="30"/>
        <end position="263"/>
    </location>
</feature>
<dbReference type="PRINTS" id="PR00111">
    <property type="entry name" value="ABHYDROLASE"/>
</dbReference>
<evidence type="ECO:0000313" key="2">
    <source>
        <dbReference type="EMBL" id="MET7014062.1"/>
    </source>
</evidence>
<dbReference type="PANTHER" id="PTHR43798:SF33">
    <property type="entry name" value="HYDROLASE, PUTATIVE (AFU_ORTHOLOGUE AFUA_2G14860)-RELATED"/>
    <property type="match status" value="1"/>
</dbReference>
<dbReference type="SUPFAM" id="SSF53474">
    <property type="entry name" value="alpha/beta-Hydrolases"/>
    <property type="match status" value="1"/>
</dbReference>
<dbReference type="InterPro" id="IPR050266">
    <property type="entry name" value="AB_hydrolase_sf"/>
</dbReference>
<dbReference type="InterPro" id="IPR000073">
    <property type="entry name" value="AB_hydrolase_1"/>
</dbReference>
<dbReference type="EMBL" id="JBEWZI010000006">
    <property type="protein sequence ID" value="MET7014062.1"/>
    <property type="molecule type" value="Genomic_DNA"/>
</dbReference>
<organism evidence="2 3">
    <name type="scientific">Uliginosibacterium flavum</name>
    <dbReference type="NCBI Taxonomy" id="1396831"/>
    <lineage>
        <taxon>Bacteria</taxon>
        <taxon>Pseudomonadati</taxon>
        <taxon>Pseudomonadota</taxon>
        <taxon>Betaproteobacteria</taxon>
        <taxon>Rhodocyclales</taxon>
        <taxon>Zoogloeaceae</taxon>
        <taxon>Uliginosibacterium</taxon>
    </lineage>
</organism>
<evidence type="ECO:0000259" key="1">
    <source>
        <dbReference type="Pfam" id="PF00561"/>
    </source>
</evidence>
<dbReference type="InterPro" id="IPR029058">
    <property type="entry name" value="AB_hydrolase_fold"/>
</dbReference>
<dbReference type="GO" id="GO:0016787">
    <property type="term" value="F:hydrolase activity"/>
    <property type="evidence" value="ECO:0007669"/>
    <property type="project" value="UniProtKB-KW"/>
</dbReference>